<dbReference type="EMBL" id="NSDM01000007">
    <property type="protein sequence ID" value="MDQ2585919.1"/>
    <property type="molecule type" value="Genomic_DNA"/>
</dbReference>
<sequence>MENRWSGFGHIAGVGCARRPLLDALQAAPRESVRSGALRVGPFLARFDAHSDNPHVNYAVPDGGAVPACRRWRASR</sequence>
<gene>
    <name evidence="1" type="ORF">CKY47_18385</name>
</gene>
<keyword evidence="2" id="KW-1185">Reference proteome</keyword>
<proteinExistence type="predicted"/>
<name>A0ABU0X5P3_9PSEU</name>
<dbReference type="RefSeq" id="WP_306747120.1">
    <property type="nucleotide sequence ID" value="NZ_NSDM01000007.1"/>
</dbReference>
<protein>
    <submittedName>
        <fullName evidence="1">Uncharacterized protein</fullName>
    </submittedName>
</protein>
<dbReference type="Proteomes" id="UP001225605">
    <property type="component" value="Unassembled WGS sequence"/>
</dbReference>
<reference evidence="1 2" key="1">
    <citation type="submission" date="2017-06" db="EMBL/GenBank/DDBJ databases">
        <title>Cultured bacterium strain Saccharothrix yanglingensis Hhs.015.</title>
        <authorList>
            <person name="Xia Y."/>
        </authorList>
    </citation>
    <scope>NUCLEOTIDE SEQUENCE [LARGE SCALE GENOMIC DNA]</scope>
    <source>
        <strain evidence="1 2">Hhs.015</strain>
    </source>
</reference>
<accession>A0ABU0X5P3</accession>
<dbReference type="PROSITE" id="PS51257">
    <property type="entry name" value="PROKAR_LIPOPROTEIN"/>
    <property type="match status" value="1"/>
</dbReference>
<evidence type="ECO:0000313" key="2">
    <source>
        <dbReference type="Proteomes" id="UP001225605"/>
    </source>
</evidence>
<organism evidence="1 2">
    <name type="scientific">Saccharothrix yanglingensis</name>
    <dbReference type="NCBI Taxonomy" id="659496"/>
    <lineage>
        <taxon>Bacteria</taxon>
        <taxon>Bacillati</taxon>
        <taxon>Actinomycetota</taxon>
        <taxon>Actinomycetes</taxon>
        <taxon>Pseudonocardiales</taxon>
        <taxon>Pseudonocardiaceae</taxon>
        <taxon>Saccharothrix</taxon>
    </lineage>
</organism>
<comment type="caution">
    <text evidence="1">The sequence shown here is derived from an EMBL/GenBank/DDBJ whole genome shotgun (WGS) entry which is preliminary data.</text>
</comment>
<evidence type="ECO:0000313" key="1">
    <source>
        <dbReference type="EMBL" id="MDQ2585919.1"/>
    </source>
</evidence>